<evidence type="ECO:0000313" key="3">
    <source>
        <dbReference type="Proteomes" id="UP000822184"/>
    </source>
</evidence>
<dbReference type="EMBL" id="JABTDW010000001">
    <property type="protein sequence ID" value="NSB14529.1"/>
    <property type="molecule type" value="Genomic_DNA"/>
</dbReference>
<proteinExistence type="predicted"/>
<keyword evidence="1" id="KW-0472">Membrane</keyword>
<accession>A0AAE5EXL3</accession>
<gene>
    <name evidence="2" type="ORF">BCD95_002788</name>
</gene>
<name>A0AAE5EXL3_CLOBE</name>
<keyword evidence="1" id="KW-0812">Transmembrane</keyword>
<reference evidence="2" key="1">
    <citation type="submission" date="2020-06" db="EMBL/GenBank/DDBJ databases">
        <title>Genomic insights into acetone-butanol-ethanol (ABE) fermentation by sequencing solventogenic clostridia strains.</title>
        <authorList>
            <person name="Brown S."/>
        </authorList>
    </citation>
    <scope>NUCLEOTIDE SEQUENCE</scope>
    <source>
        <strain evidence="2">DJ123</strain>
    </source>
</reference>
<keyword evidence="1" id="KW-1133">Transmembrane helix</keyword>
<feature type="transmembrane region" description="Helical" evidence="1">
    <location>
        <begin position="58"/>
        <end position="83"/>
    </location>
</feature>
<comment type="caution">
    <text evidence="2">The sequence shown here is derived from an EMBL/GenBank/DDBJ whole genome shotgun (WGS) entry which is preliminary data.</text>
</comment>
<feature type="transmembrane region" description="Helical" evidence="1">
    <location>
        <begin position="21"/>
        <end position="38"/>
    </location>
</feature>
<organism evidence="2 3">
    <name type="scientific">Clostridium beijerinckii</name>
    <name type="common">Clostridium MP</name>
    <dbReference type="NCBI Taxonomy" id="1520"/>
    <lineage>
        <taxon>Bacteria</taxon>
        <taxon>Bacillati</taxon>
        <taxon>Bacillota</taxon>
        <taxon>Clostridia</taxon>
        <taxon>Eubacteriales</taxon>
        <taxon>Clostridiaceae</taxon>
        <taxon>Clostridium</taxon>
    </lineage>
</organism>
<feature type="transmembrane region" description="Helical" evidence="1">
    <location>
        <begin position="159"/>
        <end position="178"/>
    </location>
</feature>
<dbReference type="AlphaFoldDB" id="A0AAE5EXL3"/>
<dbReference type="RefSeq" id="WP_077855609.1">
    <property type="nucleotide sequence ID" value="NZ_JABTDW010000001.1"/>
</dbReference>
<evidence type="ECO:0000313" key="2">
    <source>
        <dbReference type="EMBL" id="NSB14529.1"/>
    </source>
</evidence>
<dbReference type="Proteomes" id="UP000822184">
    <property type="component" value="Unassembled WGS sequence"/>
</dbReference>
<sequence>MSKRKIAVVNSDKSCIFRITIEIISLALCMLFLIYLYIKTQSDYKSSGFIVLSSQSELAFFIAISFFCFILVFACIVALRGLLLKKWYSDKKLESLILSACVAVFLICIIIFSCGYRIIFSKDEIIYKDFSSKTYKWSDVTQITTYATRMAGGLNHRHTYMEVIIFILMMGLKLIYGIEMKAL</sequence>
<evidence type="ECO:0000256" key="1">
    <source>
        <dbReference type="SAM" id="Phobius"/>
    </source>
</evidence>
<protein>
    <submittedName>
        <fullName evidence="2">Magnesium-transporting ATPase (P-type)</fullName>
    </submittedName>
</protein>
<feature type="transmembrane region" description="Helical" evidence="1">
    <location>
        <begin position="95"/>
        <end position="119"/>
    </location>
</feature>